<dbReference type="InterPro" id="IPR056091">
    <property type="entry name" value="DUF7674"/>
</dbReference>
<proteinExistence type="predicted"/>
<dbReference type="EMBL" id="FNUT01000002">
    <property type="protein sequence ID" value="SEF76094.1"/>
    <property type="molecule type" value="Genomic_DNA"/>
</dbReference>
<keyword evidence="3" id="KW-1185">Reference proteome</keyword>
<organism evidence="2 3">
    <name type="scientific">Sphingobacterium lactis</name>
    <dbReference type="NCBI Taxonomy" id="797291"/>
    <lineage>
        <taxon>Bacteria</taxon>
        <taxon>Pseudomonadati</taxon>
        <taxon>Bacteroidota</taxon>
        <taxon>Sphingobacteriia</taxon>
        <taxon>Sphingobacteriales</taxon>
        <taxon>Sphingobacteriaceae</taxon>
        <taxon>Sphingobacterium</taxon>
    </lineage>
</organism>
<evidence type="ECO:0000313" key="2">
    <source>
        <dbReference type="EMBL" id="SEF76094.1"/>
    </source>
</evidence>
<evidence type="ECO:0000259" key="1">
    <source>
        <dbReference type="Pfam" id="PF24722"/>
    </source>
</evidence>
<evidence type="ECO:0000313" key="3">
    <source>
        <dbReference type="Proteomes" id="UP000236731"/>
    </source>
</evidence>
<dbReference type="Proteomes" id="UP000236731">
    <property type="component" value="Unassembled WGS sequence"/>
</dbReference>
<accession>A0A1H5UM40</accession>
<feature type="domain" description="DUF7674" evidence="1">
    <location>
        <begin position="16"/>
        <end position="107"/>
    </location>
</feature>
<gene>
    <name evidence="2" type="ORF">SAMN05421877_102343</name>
</gene>
<dbReference type="AlphaFoldDB" id="A0A1H5UM40"/>
<dbReference type="Pfam" id="PF24722">
    <property type="entry name" value="DUF7674"/>
    <property type="match status" value="1"/>
</dbReference>
<dbReference type="OrthoDB" id="1256253at2"/>
<dbReference type="RefSeq" id="WP_103905352.1">
    <property type="nucleotide sequence ID" value="NZ_CP049246.1"/>
</dbReference>
<protein>
    <recommendedName>
        <fullName evidence="1">DUF7674 domain-containing protein</fullName>
    </recommendedName>
</protein>
<sequence length="111" mass="12826">MENKILSTVKAWLPHCILECHQDSEYSVLQDVAEYCLTRFEGEVEEQQMAKEAMNIIGILYGGGSLHVRNAIENEFLERLACCESPASLRKHLAYFPKEMRQVYMKTILEN</sequence>
<name>A0A1H5UM40_9SPHI</name>
<reference evidence="3" key="1">
    <citation type="submission" date="2016-10" db="EMBL/GenBank/DDBJ databases">
        <authorList>
            <person name="Varghese N."/>
            <person name="Submissions S."/>
        </authorList>
    </citation>
    <scope>NUCLEOTIDE SEQUENCE [LARGE SCALE GENOMIC DNA]</scope>
    <source>
        <strain evidence="3">DSM 22361</strain>
    </source>
</reference>